<evidence type="ECO:0000256" key="1">
    <source>
        <dbReference type="SAM" id="Phobius"/>
    </source>
</evidence>
<feature type="transmembrane region" description="Helical" evidence="1">
    <location>
        <begin position="124"/>
        <end position="146"/>
    </location>
</feature>
<dbReference type="Proteomes" id="UP000248066">
    <property type="component" value="Unassembled WGS sequence"/>
</dbReference>
<evidence type="ECO:0000313" key="3">
    <source>
        <dbReference type="Proteomes" id="UP000248066"/>
    </source>
</evidence>
<keyword evidence="1" id="KW-0472">Membrane</keyword>
<reference evidence="2 3" key="1">
    <citation type="submission" date="2017-10" db="EMBL/GenBank/DDBJ databases">
        <title>Bacillus sp. nov., a halophilic bacterium isolated from a Yangshapao Lake.</title>
        <authorList>
            <person name="Wang H."/>
        </authorList>
    </citation>
    <scope>NUCLEOTIDE SEQUENCE [LARGE SCALE GENOMIC DNA]</scope>
    <source>
        <strain evidence="2 3">YSP-3</strain>
    </source>
</reference>
<feature type="transmembrane region" description="Helical" evidence="1">
    <location>
        <begin position="12"/>
        <end position="35"/>
    </location>
</feature>
<sequence>MEWKELRRLRKIEFIVLNIFTAVTGGALMTVIFFVPVQMSIVFMIAALGFMIHGALRFRGKITFLEKRIPYKRKLIRHEQKKLGARWERMRKGEAKGNLIGGSLFALYALITGTTLTFGNQDLLFLPILSIFLLAAVLAANAFRFRHAEEVDRVMYLGEFRSYGGETAAPGLITGLLITGFVIRTSFYLIFS</sequence>
<proteinExistence type="predicted"/>
<protein>
    <submittedName>
        <fullName evidence="2">Uncharacterized protein</fullName>
    </submittedName>
</protein>
<feature type="transmembrane region" description="Helical" evidence="1">
    <location>
        <begin position="167"/>
        <end position="191"/>
    </location>
</feature>
<keyword evidence="1" id="KW-0812">Transmembrane</keyword>
<feature type="transmembrane region" description="Helical" evidence="1">
    <location>
        <begin position="99"/>
        <end position="118"/>
    </location>
</feature>
<name>A0A2W0H7W6_9BACI</name>
<accession>A0A2W0H7W6</accession>
<dbReference type="AlphaFoldDB" id="A0A2W0H7W6"/>
<comment type="caution">
    <text evidence="2">The sequence shown here is derived from an EMBL/GenBank/DDBJ whole genome shotgun (WGS) entry which is preliminary data.</text>
</comment>
<gene>
    <name evidence="2" type="ORF">CR205_17665</name>
</gene>
<dbReference type="RefSeq" id="WP_110521465.1">
    <property type="nucleotide sequence ID" value="NZ_PDOF01000003.1"/>
</dbReference>
<dbReference type="EMBL" id="PDOF01000003">
    <property type="protein sequence ID" value="PYZ96190.1"/>
    <property type="molecule type" value="Genomic_DNA"/>
</dbReference>
<keyword evidence="3" id="KW-1185">Reference proteome</keyword>
<organism evidence="2 3">
    <name type="scientific">Alteribacter lacisalsi</name>
    <dbReference type="NCBI Taxonomy" id="2045244"/>
    <lineage>
        <taxon>Bacteria</taxon>
        <taxon>Bacillati</taxon>
        <taxon>Bacillota</taxon>
        <taxon>Bacilli</taxon>
        <taxon>Bacillales</taxon>
        <taxon>Bacillaceae</taxon>
        <taxon>Alteribacter</taxon>
    </lineage>
</organism>
<evidence type="ECO:0000313" key="2">
    <source>
        <dbReference type="EMBL" id="PYZ96190.1"/>
    </source>
</evidence>
<keyword evidence="1" id="KW-1133">Transmembrane helix</keyword>
<feature type="transmembrane region" description="Helical" evidence="1">
    <location>
        <begin position="41"/>
        <end position="58"/>
    </location>
</feature>